<accession>A0ABV1TFG1</accession>
<feature type="domain" description="Nudix hydrolase" evidence="7">
    <location>
        <begin position="28"/>
        <end position="155"/>
    </location>
</feature>
<comment type="similarity">
    <text evidence="2">Belongs to the Nudix hydrolase family.</text>
</comment>
<dbReference type="InterPro" id="IPR024195">
    <property type="entry name" value="NUDIX_hydrolase_YfcD_pred"/>
</dbReference>
<dbReference type="RefSeq" id="WP_351957037.1">
    <property type="nucleotide sequence ID" value="NZ_JBEOZM010000005.1"/>
</dbReference>
<evidence type="ECO:0000256" key="2">
    <source>
        <dbReference type="ARBA" id="ARBA00005582"/>
    </source>
</evidence>
<evidence type="ECO:0000256" key="3">
    <source>
        <dbReference type="ARBA" id="ARBA00022723"/>
    </source>
</evidence>
<evidence type="ECO:0000256" key="1">
    <source>
        <dbReference type="ARBA" id="ARBA00001946"/>
    </source>
</evidence>
<comment type="caution">
    <text evidence="8">The sequence shown here is derived from an EMBL/GenBank/DDBJ whole genome shotgun (WGS) entry which is preliminary data.</text>
</comment>
<keyword evidence="9" id="KW-1185">Reference proteome</keyword>
<dbReference type="EMBL" id="JBEOZM010000005">
    <property type="protein sequence ID" value="MER6268424.1"/>
    <property type="molecule type" value="Genomic_DNA"/>
</dbReference>
<name>A0ABV1TFG1_9ACTN</name>
<comment type="cofactor">
    <cofactor evidence="1">
        <name>Mg(2+)</name>
        <dbReference type="ChEBI" id="CHEBI:18420"/>
    </cofactor>
</comment>
<evidence type="ECO:0000259" key="7">
    <source>
        <dbReference type="PROSITE" id="PS51462"/>
    </source>
</evidence>
<dbReference type="InterPro" id="IPR020084">
    <property type="entry name" value="NUDIX_hydrolase_CS"/>
</dbReference>
<dbReference type="Proteomes" id="UP001490365">
    <property type="component" value="Unassembled WGS sequence"/>
</dbReference>
<dbReference type="Pfam" id="PF00293">
    <property type="entry name" value="NUDIX"/>
    <property type="match status" value="1"/>
</dbReference>
<dbReference type="CDD" id="cd04697">
    <property type="entry name" value="NUDIX_Hydrolase"/>
    <property type="match status" value="1"/>
</dbReference>
<dbReference type="InterPro" id="IPR015797">
    <property type="entry name" value="NUDIX_hydrolase-like_dom_sf"/>
</dbReference>
<sequence>MGELVDQVDELDRVVGVVERGEAVRRRLLHRIATTVCRDADGRFLVHRRAETMPRFPGQLDWMLGGAAGTGESYEEAAARELAEELGVRARPRFVLKFLCRGAISPYWLGLHEVVVTGPLRPDPEEIAWYAWVTESELSGLAARDSFVPDAREALARYRDLAPNTPSASPSDARARRK</sequence>
<evidence type="ECO:0000256" key="4">
    <source>
        <dbReference type="ARBA" id="ARBA00022801"/>
    </source>
</evidence>
<evidence type="ECO:0000256" key="6">
    <source>
        <dbReference type="SAM" id="MobiDB-lite"/>
    </source>
</evidence>
<dbReference type="PANTHER" id="PTHR10885:SF0">
    <property type="entry name" value="ISOPENTENYL-DIPHOSPHATE DELTA-ISOMERASE"/>
    <property type="match status" value="1"/>
</dbReference>
<keyword evidence="5" id="KW-0460">Magnesium</keyword>
<protein>
    <submittedName>
        <fullName evidence="8">NUDIX domain-containing protein</fullName>
    </submittedName>
</protein>
<dbReference type="PIRSF" id="PIRSF017340">
    <property type="entry name" value="Nudix_hydro"/>
    <property type="match status" value="1"/>
</dbReference>
<evidence type="ECO:0000313" key="9">
    <source>
        <dbReference type="Proteomes" id="UP001490365"/>
    </source>
</evidence>
<gene>
    <name evidence="8" type="ORF">ABT211_14130</name>
</gene>
<dbReference type="InterPro" id="IPR000086">
    <property type="entry name" value="NUDIX_hydrolase_dom"/>
</dbReference>
<organism evidence="8 9">
    <name type="scientific">Streptomyces sp. 900105755</name>
    <dbReference type="NCBI Taxonomy" id="3154389"/>
    <lineage>
        <taxon>Bacteria</taxon>
        <taxon>Bacillati</taxon>
        <taxon>Actinomycetota</taxon>
        <taxon>Actinomycetes</taxon>
        <taxon>Kitasatosporales</taxon>
        <taxon>Streptomycetaceae</taxon>
        <taxon>Streptomyces</taxon>
    </lineage>
</organism>
<dbReference type="PROSITE" id="PS00893">
    <property type="entry name" value="NUDIX_BOX"/>
    <property type="match status" value="1"/>
</dbReference>
<evidence type="ECO:0000313" key="8">
    <source>
        <dbReference type="EMBL" id="MER6268424.1"/>
    </source>
</evidence>
<keyword evidence="4" id="KW-0378">Hydrolase</keyword>
<dbReference type="PANTHER" id="PTHR10885">
    <property type="entry name" value="ISOPENTENYL-DIPHOSPHATE DELTA-ISOMERASE"/>
    <property type="match status" value="1"/>
</dbReference>
<feature type="region of interest" description="Disordered" evidence="6">
    <location>
        <begin position="159"/>
        <end position="178"/>
    </location>
</feature>
<keyword evidence="3" id="KW-0479">Metal-binding</keyword>
<dbReference type="Gene3D" id="3.90.79.10">
    <property type="entry name" value="Nucleoside Triphosphate Pyrophosphohydrolase"/>
    <property type="match status" value="1"/>
</dbReference>
<dbReference type="PROSITE" id="PS51462">
    <property type="entry name" value="NUDIX"/>
    <property type="match status" value="1"/>
</dbReference>
<proteinExistence type="inferred from homology"/>
<reference evidence="8 9" key="1">
    <citation type="submission" date="2024-06" db="EMBL/GenBank/DDBJ databases">
        <title>The Natural Products Discovery Center: Release of the First 8490 Sequenced Strains for Exploring Actinobacteria Biosynthetic Diversity.</title>
        <authorList>
            <person name="Kalkreuter E."/>
            <person name="Kautsar S.A."/>
            <person name="Yang D."/>
            <person name="Bader C.D."/>
            <person name="Teijaro C.N."/>
            <person name="Fluegel L."/>
            <person name="Davis C.M."/>
            <person name="Simpson J.R."/>
            <person name="Lauterbach L."/>
            <person name="Steele A.D."/>
            <person name="Gui C."/>
            <person name="Meng S."/>
            <person name="Li G."/>
            <person name="Viehrig K."/>
            <person name="Ye F."/>
            <person name="Su P."/>
            <person name="Kiefer A.F."/>
            <person name="Nichols A."/>
            <person name="Cepeda A.J."/>
            <person name="Yan W."/>
            <person name="Fan B."/>
            <person name="Jiang Y."/>
            <person name="Adhikari A."/>
            <person name="Zheng C.-J."/>
            <person name="Schuster L."/>
            <person name="Cowan T.M."/>
            <person name="Smanski M.J."/>
            <person name="Chevrette M.G."/>
            <person name="De Carvalho L.P.S."/>
            <person name="Shen B."/>
        </authorList>
    </citation>
    <scope>NUCLEOTIDE SEQUENCE [LARGE SCALE GENOMIC DNA]</scope>
    <source>
        <strain evidence="8 9">NPDC001694</strain>
    </source>
</reference>
<dbReference type="SUPFAM" id="SSF55811">
    <property type="entry name" value="Nudix"/>
    <property type="match status" value="1"/>
</dbReference>
<evidence type="ECO:0000256" key="5">
    <source>
        <dbReference type="ARBA" id="ARBA00022842"/>
    </source>
</evidence>